<proteinExistence type="predicted"/>
<dbReference type="GO" id="GO:1904263">
    <property type="term" value="P:positive regulation of TORC1 signaling"/>
    <property type="evidence" value="ECO:0007669"/>
    <property type="project" value="TreeGrafter"/>
</dbReference>
<dbReference type="KEGG" id="zmk:HG535_0F01790"/>
<dbReference type="Proteomes" id="UP000509704">
    <property type="component" value="Chromosome 6"/>
</dbReference>
<dbReference type="GO" id="GO:0005829">
    <property type="term" value="C:cytosol"/>
    <property type="evidence" value="ECO:0007669"/>
    <property type="project" value="TreeGrafter"/>
</dbReference>
<dbReference type="PANTHER" id="PTHR31441">
    <property type="entry name" value="FOLLICULIN FAMILY MEMBER"/>
    <property type="match status" value="1"/>
</dbReference>
<reference evidence="2 3" key="1">
    <citation type="submission" date="2020-07" db="EMBL/GenBank/DDBJ databases">
        <title>The yeast mating-type switching endonuclease HO is a domesticated member of an unorthodox homing genetic element family.</title>
        <authorList>
            <person name="Coughlan A.Y."/>
            <person name="Lombardi L."/>
            <person name="Braun-Galleani S."/>
            <person name="Martos A.R."/>
            <person name="Galeote V."/>
            <person name="Bigey F."/>
            <person name="Dequin S."/>
            <person name="Byrne K.P."/>
            <person name="Wolfe K.H."/>
        </authorList>
    </citation>
    <scope>NUCLEOTIDE SEQUENCE [LARGE SCALE GENOMIC DNA]</scope>
    <source>
        <strain evidence="2 3">NRRL Y-6702</strain>
    </source>
</reference>
<feature type="domain" description="UDENN FLCN/SMCR8-type" evidence="1">
    <location>
        <begin position="48"/>
        <end position="239"/>
    </location>
</feature>
<dbReference type="Pfam" id="PF11704">
    <property type="entry name" value="Folliculin"/>
    <property type="match status" value="1"/>
</dbReference>
<protein>
    <recommendedName>
        <fullName evidence="1">UDENN FLCN/SMCR8-type domain-containing protein</fullName>
    </recommendedName>
</protein>
<evidence type="ECO:0000259" key="1">
    <source>
        <dbReference type="PROSITE" id="PS51834"/>
    </source>
</evidence>
<dbReference type="GeneID" id="59237427"/>
<dbReference type="EMBL" id="CP058609">
    <property type="protein sequence ID" value="QLG73668.1"/>
    <property type="molecule type" value="Genomic_DNA"/>
</dbReference>
<dbReference type="InterPro" id="IPR037521">
    <property type="entry name" value="FLCN/SMCR8_DENN"/>
</dbReference>
<dbReference type="InterPro" id="IPR037520">
    <property type="entry name" value="Folliculin/SMCR8_longin"/>
</dbReference>
<organism evidence="2 3">
    <name type="scientific">Zygotorulaspora mrakii</name>
    <name type="common">Zygosaccharomyces mrakii</name>
    <dbReference type="NCBI Taxonomy" id="42260"/>
    <lineage>
        <taxon>Eukaryota</taxon>
        <taxon>Fungi</taxon>
        <taxon>Dikarya</taxon>
        <taxon>Ascomycota</taxon>
        <taxon>Saccharomycotina</taxon>
        <taxon>Saccharomycetes</taxon>
        <taxon>Saccharomycetales</taxon>
        <taxon>Saccharomycetaceae</taxon>
        <taxon>Zygotorulaspora</taxon>
    </lineage>
</organism>
<sequence>MAPIIISLGHFCDKHGPRVVLVTQAGIKGSTGDELLLPTYPTDSYCKSCSLTFPDGDRNDVRSFKSNIASRSYVTTQYSSIRYQLLTLIVRRCFSEETMIYDGRPLVFYDDLRGFNLAIGFKLRDETARGNERRYCWILTIDSKNHNSSMKLLSEHWNFITSGFSKAIQYINETHDKESERQNKLHNENNIKLMEGTYLRGNKAKMPRNLCELTNDNLLFVRIHKWNAFILNSIMESHD</sequence>
<dbReference type="InterPro" id="IPR021713">
    <property type="entry name" value="Folliculin"/>
</dbReference>
<dbReference type="PROSITE" id="PS51834">
    <property type="entry name" value="DENN_FLCN_SMCR8"/>
    <property type="match status" value="1"/>
</dbReference>
<dbReference type="OrthoDB" id="5599713at2759"/>
<name>A0A7H9B4Q2_ZYGMR</name>
<keyword evidence="3" id="KW-1185">Reference proteome</keyword>
<evidence type="ECO:0000313" key="3">
    <source>
        <dbReference type="Proteomes" id="UP000509704"/>
    </source>
</evidence>
<dbReference type="AlphaFoldDB" id="A0A7H9B4Q2"/>
<accession>A0A7H9B4Q2</accession>
<evidence type="ECO:0000313" key="2">
    <source>
        <dbReference type="EMBL" id="QLG73668.1"/>
    </source>
</evidence>
<gene>
    <name evidence="2" type="ORF">HG535_0F01790</name>
</gene>
<dbReference type="PANTHER" id="PTHR31441:SF2">
    <property type="entry name" value="FOLLICULIN"/>
    <property type="match status" value="1"/>
</dbReference>
<dbReference type="GO" id="GO:0005096">
    <property type="term" value="F:GTPase activator activity"/>
    <property type="evidence" value="ECO:0007669"/>
    <property type="project" value="InterPro"/>
</dbReference>
<dbReference type="RefSeq" id="XP_037145394.1">
    <property type="nucleotide sequence ID" value="XM_037289499.1"/>
</dbReference>